<dbReference type="Proteomes" id="UP000046395">
    <property type="component" value="Unassembled WGS sequence"/>
</dbReference>
<keyword evidence="1" id="KW-1185">Reference proteome</keyword>
<dbReference type="SUPFAM" id="SSF47769">
    <property type="entry name" value="SAM/Pointed domain"/>
    <property type="match status" value="1"/>
</dbReference>
<proteinExistence type="predicted"/>
<dbReference type="PANTHER" id="PTHR21359">
    <property type="entry name" value="DUF5577 DOMAIN-CONTAINING PROTEIN"/>
    <property type="match status" value="1"/>
</dbReference>
<dbReference type="WBParaSite" id="TMUE_2000007490.1">
    <property type="protein sequence ID" value="TMUE_2000007490.1"/>
    <property type="gene ID" value="WBGene00290875"/>
</dbReference>
<dbReference type="InterPro" id="IPR039161">
    <property type="entry name" value="C19orf47-like"/>
</dbReference>
<reference evidence="2" key="1">
    <citation type="submission" date="2019-12" db="UniProtKB">
        <authorList>
            <consortium name="WormBaseParasite"/>
        </authorList>
    </citation>
    <scope>IDENTIFICATION</scope>
</reference>
<sequence length="256" mass="28727">MVHYGTVYHDHQIMCIWSTLGMHYTEHDWINFFEKAGISAGLCRRYAEAFSLHHMTPDILPLLTIATLREMGIYPVGDCMQILQYRDRLCHLESFNTQARSEMAFGPSPTAVAAAAQQQFKVTSAAAFSRRVAATEKNTDLHPGVRMFQLSVNEVQRQMNQERVPQTSLRSNQGLRFQEGAVSSTSDIPKAGRGLAIGKRPSVFERLGNVGRPGGVRSKVMRPTGKASVFSRITYRSGRGVRPSVFQRLGPRRPRF</sequence>
<protein>
    <submittedName>
        <fullName evidence="2">SAM domain-containing protein</fullName>
    </submittedName>
</protein>
<organism evidence="1 2">
    <name type="scientific">Trichuris muris</name>
    <name type="common">Mouse whipworm</name>
    <dbReference type="NCBI Taxonomy" id="70415"/>
    <lineage>
        <taxon>Eukaryota</taxon>
        <taxon>Metazoa</taxon>
        <taxon>Ecdysozoa</taxon>
        <taxon>Nematoda</taxon>
        <taxon>Enoplea</taxon>
        <taxon>Dorylaimia</taxon>
        <taxon>Trichinellida</taxon>
        <taxon>Trichuridae</taxon>
        <taxon>Trichuris</taxon>
    </lineage>
</organism>
<evidence type="ECO:0000313" key="1">
    <source>
        <dbReference type="Proteomes" id="UP000046395"/>
    </source>
</evidence>
<dbReference type="InterPro" id="IPR013761">
    <property type="entry name" value="SAM/pointed_sf"/>
</dbReference>
<accession>A0A5S6QJY4</accession>
<dbReference type="PANTHER" id="PTHR21359:SF1">
    <property type="entry name" value="DUF5577 DOMAIN-CONTAINING PROTEIN"/>
    <property type="match status" value="1"/>
</dbReference>
<dbReference type="AlphaFoldDB" id="A0A5S6QJY4"/>
<name>A0A5S6QJY4_TRIMR</name>
<evidence type="ECO:0000313" key="2">
    <source>
        <dbReference type="WBParaSite" id="TMUE_2000007490.1"/>
    </source>
</evidence>
<dbReference type="GO" id="GO:0005634">
    <property type="term" value="C:nucleus"/>
    <property type="evidence" value="ECO:0007669"/>
    <property type="project" value="TreeGrafter"/>
</dbReference>
<dbReference type="Gene3D" id="1.10.150.50">
    <property type="entry name" value="Transcription Factor, Ets-1"/>
    <property type="match status" value="1"/>
</dbReference>